<dbReference type="Proteomes" id="UP000280368">
    <property type="component" value="Unassembled WGS sequence"/>
</dbReference>
<evidence type="ECO:0000259" key="1">
    <source>
        <dbReference type="Pfam" id="PF12680"/>
    </source>
</evidence>
<dbReference type="OrthoDB" id="391735at2"/>
<dbReference type="InterPro" id="IPR037401">
    <property type="entry name" value="SnoaL-like"/>
</dbReference>
<dbReference type="RefSeq" id="WP_121926387.1">
    <property type="nucleotide sequence ID" value="NZ_CBCSGA010000017.1"/>
</dbReference>
<evidence type="ECO:0000313" key="3">
    <source>
        <dbReference type="Proteomes" id="UP000280368"/>
    </source>
</evidence>
<dbReference type="InterPro" id="IPR032710">
    <property type="entry name" value="NTF2-like_dom_sf"/>
</dbReference>
<accession>A0A3L9ZKJ4</accession>
<evidence type="ECO:0000313" key="2">
    <source>
        <dbReference type="EMBL" id="RMA72760.1"/>
    </source>
</evidence>
<dbReference type="AlphaFoldDB" id="A0A3L9ZKJ4"/>
<organism evidence="2 3">
    <name type="scientific">Flavobacterium weaverense</name>
    <dbReference type="NCBI Taxonomy" id="271156"/>
    <lineage>
        <taxon>Bacteria</taxon>
        <taxon>Pseudomonadati</taxon>
        <taxon>Bacteroidota</taxon>
        <taxon>Flavobacteriia</taxon>
        <taxon>Flavobacteriales</taxon>
        <taxon>Flavobacteriaceae</taxon>
        <taxon>Flavobacterium</taxon>
    </lineage>
</organism>
<dbReference type="SUPFAM" id="SSF54427">
    <property type="entry name" value="NTF2-like"/>
    <property type="match status" value="1"/>
</dbReference>
<feature type="domain" description="SnoaL-like" evidence="1">
    <location>
        <begin position="10"/>
        <end position="108"/>
    </location>
</feature>
<dbReference type="Gene3D" id="3.10.450.50">
    <property type="match status" value="1"/>
</dbReference>
<keyword evidence="3" id="KW-1185">Reference proteome</keyword>
<proteinExistence type="predicted"/>
<comment type="caution">
    <text evidence="2">The sequence shown here is derived from an EMBL/GenBank/DDBJ whole genome shotgun (WGS) entry which is preliminary data.</text>
</comment>
<name>A0A3L9ZKJ4_9FLAO</name>
<dbReference type="Pfam" id="PF12680">
    <property type="entry name" value="SnoaL_2"/>
    <property type="match status" value="1"/>
</dbReference>
<gene>
    <name evidence="2" type="ORF">BC961_2825</name>
</gene>
<sequence>MNSNEKILSKFYTAFANGDAKSMCKCYHSNIKFTDPIFGLLVGNDVCQMWKMLFVKSKETIKVEFSIGKIDQYRGSATWIATYKFGKKNRKVINKVYSEFQFKDGLIIKQFDHFNIWLWSKQAFGIIGYLFGWTGYFQRKIEEKASLSLKKYQNAS</sequence>
<reference evidence="2 3" key="1">
    <citation type="submission" date="2018-10" db="EMBL/GenBank/DDBJ databases">
        <title>Genomic Encyclopedia of Archaeal and Bacterial Type Strains, Phase II (KMG-II): from individual species to whole genera.</title>
        <authorList>
            <person name="Goeker M."/>
        </authorList>
    </citation>
    <scope>NUCLEOTIDE SEQUENCE [LARGE SCALE GENOMIC DNA]</scope>
    <source>
        <strain evidence="2 3">DSM 19727</strain>
    </source>
</reference>
<protein>
    <recommendedName>
        <fullName evidence="1">SnoaL-like domain-containing protein</fullName>
    </recommendedName>
</protein>
<dbReference type="EMBL" id="REFH01000012">
    <property type="protein sequence ID" value="RMA72760.1"/>
    <property type="molecule type" value="Genomic_DNA"/>
</dbReference>